<evidence type="ECO:0000256" key="4">
    <source>
        <dbReference type="ARBA" id="ARBA00022801"/>
    </source>
</evidence>
<sequence>MTVETLSSAACHGGCQSFHSHASASTGTVMKFGVFTPPGDGPFPVLWCLAGLTCNEETFAIKAGAQRLAAELGLMLVTPDTSPRGEGVADDPAWDMGQGAGFYLDATQAPWAPHFAMESWIIGELPGVIGAHFPADMERQSIMGHSMGGHGALVLALRHPGRFRSVSAFAPIVAPTAVPWGQKALPAYLGDDPAAWAAHDACALIAGGARVAELLVDQGLADNFLDAQLQPERLAAACAAAGIALTLRRHDGYDHGYWFIQSFVGDHLRWHGARL</sequence>
<feature type="active site" description="Charge relay system" evidence="7">
    <location>
        <position position="222"/>
    </location>
</feature>
<reference evidence="9 10" key="1">
    <citation type="submission" date="2019-09" db="EMBL/GenBank/DDBJ databases">
        <title>Polymorphobacter sp. isolated from a lake in China.</title>
        <authorList>
            <person name="Liu Z."/>
        </authorList>
    </citation>
    <scope>NUCLEOTIDE SEQUENCE [LARGE SCALE GENOMIC DNA]</scope>
    <source>
        <strain evidence="9 10">D40P</strain>
    </source>
</reference>
<protein>
    <recommendedName>
        <fullName evidence="2 6">S-formylglutathione hydrolase</fullName>
        <ecNumber evidence="2 6">3.1.2.12</ecNumber>
    </recommendedName>
</protein>
<dbReference type="Pfam" id="PF00756">
    <property type="entry name" value="Esterase"/>
    <property type="match status" value="1"/>
</dbReference>
<dbReference type="GO" id="GO:0046294">
    <property type="term" value="P:formaldehyde catabolic process"/>
    <property type="evidence" value="ECO:0007669"/>
    <property type="project" value="InterPro"/>
</dbReference>
<dbReference type="PANTHER" id="PTHR10061:SF0">
    <property type="entry name" value="S-FORMYLGLUTATHIONE HYDROLASE"/>
    <property type="match status" value="1"/>
</dbReference>
<dbReference type="GO" id="GO:0018738">
    <property type="term" value="F:S-formylglutathione hydrolase activity"/>
    <property type="evidence" value="ECO:0007669"/>
    <property type="project" value="UniProtKB-UniRule"/>
</dbReference>
<dbReference type="RefSeq" id="WP_152576143.1">
    <property type="nucleotide sequence ID" value="NZ_JAATJI010000001.1"/>
</dbReference>
<dbReference type="AlphaFoldDB" id="A0A7C9KV47"/>
<dbReference type="EC" id="3.1.2.12" evidence="2 6"/>
<evidence type="ECO:0000313" key="9">
    <source>
        <dbReference type="EMBL" id="MQT15662.1"/>
    </source>
</evidence>
<dbReference type="FunFam" id="3.40.50.1820:FF:000002">
    <property type="entry name" value="S-formylglutathione hydrolase"/>
    <property type="match status" value="1"/>
</dbReference>
<keyword evidence="10" id="KW-1185">Reference proteome</keyword>
<evidence type="ECO:0000313" key="10">
    <source>
        <dbReference type="Proteomes" id="UP000481327"/>
    </source>
</evidence>
<organism evidence="9 10">
    <name type="scientific">Sandarakinorhabdus fusca</name>
    <dbReference type="NCBI Taxonomy" id="1439888"/>
    <lineage>
        <taxon>Bacteria</taxon>
        <taxon>Pseudomonadati</taxon>
        <taxon>Pseudomonadota</taxon>
        <taxon>Alphaproteobacteria</taxon>
        <taxon>Sphingomonadales</taxon>
        <taxon>Sphingosinicellaceae</taxon>
        <taxon>Sandarakinorhabdus</taxon>
    </lineage>
</organism>
<dbReference type="GO" id="GO:0005829">
    <property type="term" value="C:cytosol"/>
    <property type="evidence" value="ECO:0007669"/>
    <property type="project" value="TreeGrafter"/>
</dbReference>
<comment type="similarity">
    <text evidence="1 8">Belongs to the esterase D family.</text>
</comment>
<dbReference type="SUPFAM" id="SSF53474">
    <property type="entry name" value="alpha/beta-Hydrolases"/>
    <property type="match status" value="1"/>
</dbReference>
<dbReference type="PANTHER" id="PTHR10061">
    <property type="entry name" value="S-FORMYLGLUTATHIONE HYDROLASE"/>
    <property type="match status" value="1"/>
</dbReference>
<keyword evidence="3 8" id="KW-0719">Serine esterase</keyword>
<name>A0A7C9KV47_9SPHN</name>
<comment type="caution">
    <text evidence="9">The sequence shown here is derived from an EMBL/GenBank/DDBJ whole genome shotgun (WGS) entry which is preliminary data.</text>
</comment>
<keyword evidence="4 8" id="KW-0378">Hydrolase</keyword>
<gene>
    <name evidence="9" type="primary">fghA</name>
    <name evidence="9" type="ORF">F3168_00075</name>
</gene>
<dbReference type="OrthoDB" id="9782200at2"/>
<comment type="function">
    <text evidence="8">Serine hydrolase involved in the detoxification of formaldehyde.</text>
</comment>
<dbReference type="InterPro" id="IPR014186">
    <property type="entry name" value="S-formylglutathione_hydrol"/>
</dbReference>
<dbReference type="InterPro" id="IPR029058">
    <property type="entry name" value="AB_hydrolase_fold"/>
</dbReference>
<evidence type="ECO:0000256" key="2">
    <source>
        <dbReference type="ARBA" id="ARBA00012479"/>
    </source>
</evidence>
<comment type="catalytic activity">
    <reaction evidence="5 8">
        <text>S-formylglutathione + H2O = formate + glutathione + H(+)</text>
        <dbReference type="Rhea" id="RHEA:14961"/>
        <dbReference type="ChEBI" id="CHEBI:15377"/>
        <dbReference type="ChEBI" id="CHEBI:15378"/>
        <dbReference type="ChEBI" id="CHEBI:15740"/>
        <dbReference type="ChEBI" id="CHEBI:57688"/>
        <dbReference type="ChEBI" id="CHEBI:57925"/>
        <dbReference type="EC" id="3.1.2.12"/>
    </reaction>
</comment>
<dbReference type="InterPro" id="IPR000801">
    <property type="entry name" value="Esterase-like"/>
</dbReference>
<feature type="active site" description="Charge relay system" evidence="7">
    <location>
        <position position="146"/>
    </location>
</feature>
<evidence type="ECO:0000256" key="7">
    <source>
        <dbReference type="PIRSR" id="PIRSR614186-1"/>
    </source>
</evidence>
<evidence type="ECO:0000256" key="1">
    <source>
        <dbReference type="ARBA" id="ARBA00005622"/>
    </source>
</evidence>
<feature type="active site" description="Charge relay system" evidence="7">
    <location>
        <position position="255"/>
    </location>
</feature>
<evidence type="ECO:0000256" key="6">
    <source>
        <dbReference type="NCBIfam" id="TIGR02821"/>
    </source>
</evidence>
<dbReference type="GO" id="GO:0052689">
    <property type="term" value="F:carboxylic ester hydrolase activity"/>
    <property type="evidence" value="ECO:0007669"/>
    <property type="project" value="UniProtKB-KW"/>
</dbReference>
<dbReference type="NCBIfam" id="TIGR02821">
    <property type="entry name" value="fghA_ester_D"/>
    <property type="match status" value="1"/>
</dbReference>
<dbReference type="Proteomes" id="UP000481327">
    <property type="component" value="Unassembled WGS sequence"/>
</dbReference>
<accession>A0A7C9KV47</accession>
<dbReference type="Gene3D" id="3.40.50.1820">
    <property type="entry name" value="alpha/beta hydrolase"/>
    <property type="match status" value="1"/>
</dbReference>
<evidence type="ECO:0000256" key="5">
    <source>
        <dbReference type="ARBA" id="ARBA00047590"/>
    </source>
</evidence>
<evidence type="ECO:0000256" key="3">
    <source>
        <dbReference type="ARBA" id="ARBA00022487"/>
    </source>
</evidence>
<dbReference type="EMBL" id="WIOL01000001">
    <property type="protein sequence ID" value="MQT15662.1"/>
    <property type="molecule type" value="Genomic_DNA"/>
</dbReference>
<proteinExistence type="inferred from homology"/>
<evidence type="ECO:0000256" key="8">
    <source>
        <dbReference type="RuleBase" id="RU363068"/>
    </source>
</evidence>